<evidence type="ECO:0000256" key="1">
    <source>
        <dbReference type="ARBA" id="ARBA00007411"/>
    </source>
</evidence>
<comment type="similarity">
    <text evidence="1">Belongs to the EF-1-beta/EF-1-delta family.</text>
</comment>
<dbReference type="Pfam" id="PF10587">
    <property type="entry name" value="EF-1_beta_acid"/>
    <property type="match status" value="1"/>
</dbReference>
<feature type="chain" id="PRO_5026931208" evidence="5">
    <location>
        <begin position="18"/>
        <end position="297"/>
    </location>
</feature>
<feature type="compositionally biased region" description="Acidic residues" evidence="4">
    <location>
        <begin position="165"/>
        <end position="175"/>
    </location>
</feature>
<accession>A0A6J8AGI1</accession>
<dbReference type="InterPro" id="IPR018940">
    <property type="entry name" value="EF-1_beta_acid_region_euk"/>
</dbReference>
<proteinExistence type="inferred from homology"/>
<dbReference type="PANTHER" id="PTHR11595">
    <property type="entry name" value="EF-HAND AND COILED-COIL DOMAIN-CONTAINING FAMILY MEMBER"/>
    <property type="match status" value="1"/>
</dbReference>
<evidence type="ECO:0000256" key="5">
    <source>
        <dbReference type="SAM" id="SignalP"/>
    </source>
</evidence>
<evidence type="ECO:0000259" key="6">
    <source>
        <dbReference type="SMART" id="SM00888"/>
    </source>
</evidence>
<evidence type="ECO:0000313" key="8">
    <source>
        <dbReference type="EMBL" id="CAC5366808.1"/>
    </source>
</evidence>
<feature type="region of interest" description="Disordered" evidence="4">
    <location>
        <begin position="96"/>
        <end position="115"/>
    </location>
</feature>
<dbReference type="InterPro" id="IPR001326">
    <property type="entry name" value="Transl_elong_EF1B_B/D_CS"/>
</dbReference>
<reference evidence="8 9" key="1">
    <citation type="submission" date="2020-06" db="EMBL/GenBank/DDBJ databases">
        <authorList>
            <person name="Li R."/>
            <person name="Bekaert M."/>
        </authorList>
    </citation>
    <scope>NUCLEOTIDE SEQUENCE [LARGE SCALE GENOMIC DNA]</scope>
    <source>
        <strain evidence="9">wild</strain>
    </source>
</reference>
<dbReference type="OrthoDB" id="331763at2759"/>
<evidence type="ECO:0000256" key="3">
    <source>
        <dbReference type="ARBA" id="ARBA00022917"/>
    </source>
</evidence>
<dbReference type="InterPro" id="IPR049720">
    <property type="entry name" value="EF1B_bsu/dsu"/>
</dbReference>
<gene>
    <name evidence="8" type="ORF">MCOR_6947</name>
</gene>
<dbReference type="Gene3D" id="3.30.70.60">
    <property type="match status" value="1"/>
</dbReference>
<dbReference type="GO" id="GO:0003746">
    <property type="term" value="F:translation elongation factor activity"/>
    <property type="evidence" value="ECO:0007669"/>
    <property type="project" value="UniProtKB-KW"/>
</dbReference>
<dbReference type="InterPro" id="IPR014038">
    <property type="entry name" value="EF1B_bsu/dsu_GNE"/>
</dbReference>
<evidence type="ECO:0000259" key="7">
    <source>
        <dbReference type="SMART" id="SM01182"/>
    </source>
</evidence>
<dbReference type="SMART" id="SM01182">
    <property type="entry name" value="EF-1_beta_acid"/>
    <property type="match status" value="1"/>
</dbReference>
<feature type="domain" description="Translation elongation factor EF1B beta/delta subunit guanine nucleotide exchange" evidence="6">
    <location>
        <begin position="211"/>
        <end position="297"/>
    </location>
</feature>
<keyword evidence="5" id="KW-0732">Signal</keyword>
<organism evidence="8 9">
    <name type="scientific">Mytilus coruscus</name>
    <name type="common">Sea mussel</name>
    <dbReference type="NCBI Taxonomy" id="42192"/>
    <lineage>
        <taxon>Eukaryota</taxon>
        <taxon>Metazoa</taxon>
        <taxon>Spiralia</taxon>
        <taxon>Lophotrochozoa</taxon>
        <taxon>Mollusca</taxon>
        <taxon>Bivalvia</taxon>
        <taxon>Autobranchia</taxon>
        <taxon>Pteriomorphia</taxon>
        <taxon>Mytilida</taxon>
        <taxon>Mytiloidea</taxon>
        <taxon>Mytilidae</taxon>
        <taxon>Mytilinae</taxon>
        <taxon>Mytilus</taxon>
    </lineage>
</organism>
<dbReference type="InterPro" id="IPR014717">
    <property type="entry name" value="Transl_elong_EF1B/ribsomal_bS6"/>
</dbReference>
<dbReference type="CDD" id="cd00292">
    <property type="entry name" value="EF1B"/>
    <property type="match status" value="1"/>
</dbReference>
<dbReference type="FunFam" id="3.30.70.60:FF:000001">
    <property type="entry name" value="Elongation factor 1-beta 1 like"/>
    <property type="match status" value="1"/>
</dbReference>
<dbReference type="SMART" id="SM00888">
    <property type="entry name" value="EF1_GNE"/>
    <property type="match status" value="1"/>
</dbReference>
<keyword evidence="2" id="KW-0251">Elongation factor</keyword>
<dbReference type="PROSITE" id="PS00824">
    <property type="entry name" value="EF1BD_1"/>
    <property type="match status" value="1"/>
</dbReference>
<feature type="compositionally biased region" description="Low complexity" evidence="4">
    <location>
        <begin position="96"/>
        <end position="106"/>
    </location>
</feature>
<feature type="signal peptide" evidence="5">
    <location>
        <begin position="1"/>
        <end position="17"/>
    </location>
</feature>
<keyword evidence="3" id="KW-0648">Protein biosynthesis</keyword>
<protein>
    <submittedName>
        <fullName evidence="8">EEF1D</fullName>
    </submittedName>
</protein>
<name>A0A6J8AGI1_MYTCO</name>
<feature type="region of interest" description="Disordered" evidence="4">
    <location>
        <begin position="144"/>
        <end position="175"/>
    </location>
</feature>
<keyword evidence="9" id="KW-1185">Reference proteome</keyword>
<evidence type="ECO:0000313" key="9">
    <source>
        <dbReference type="Proteomes" id="UP000507470"/>
    </source>
</evidence>
<dbReference type="GO" id="GO:0005085">
    <property type="term" value="F:guanyl-nucleotide exchange factor activity"/>
    <property type="evidence" value="ECO:0007669"/>
    <property type="project" value="TreeGrafter"/>
</dbReference>
<dbReference type="PANTHER" id="PTHR11595:SF26">
    <property type="entry name" value="ELONGATION FACTOR 1-DELTA"/>
    <property type="match status" value="1"/>
</dbReference>
<dbReference type="EMBL" id="CACVKT020001346">
    <property type="protein sequence ID" value="CAC5366808.1"/>
    <property type="molecule type" value="Genomic_DNA"/>
</dbReference>
<dbReference type="SUPFAM" id="SSF54984">
    <property type="entry name" value="eEF-1beta-like"/>
    <property type="match status" value="1"/>
</dbReference>
<dbReference type="AlphaFoldDB" id="A0A6J8AGI1"/>
<evidence type="ECO:0000256" key="2">
    <source>
        <dbReference type="ARBA" id="ARBA00022768"/>
    </source>
</evidence>
<dbReference type="GO" id="GO:0005853">
    <property type="term" value="C:eukaryotic translation elongation factor 1 complex"/>
    <property type="evidence" value="ECO:0007669"/>
    <property type="project" value="InterPro"/>
</dbReference>
<dbReference type="Pfam" id="PF00736">
    <property type="entry name" value="EF1_GNE"/>
    <property type="match status" value="1"/>
</dbReference>
<feature type="domain" description="Elongation factor 1 beta central acidic region eukaryote" evidence="7">
    <location>
        <begin position="175"/>
        <end position="202"/>
    </location>
</feature>
<evidence type="ECO:0000256" key="4">
    <source>
        <dbReference type="SAM" id="MobiDB-lite"/>
    </source>
</evidence>
<sequence length="297" mass="33157">MFVRIFFCLLYLGNLKSFFYSPYIVEQSRLQKKNIKKMAQPLLLDSTWRDQQKFESAEAVYQCKMAGTSVNNKENSGSSKLINEIAEARQQIQKALSSGSGSALSSGGDGQFNNRMNTLETENKELKKIVDDMKKMVSKLESRVTALEKGGNSSATGSKPAPAPADDDDEDDFDLFGDDDEEAQAEAEKIKQERIKAYAEKKSKKPALIAKSSIVLDVKPWDDETDMKELEKCVRTVVMDGLVWGNSKLVPVGYGIKKLQIMCVVEDDKVGTDDLEEAITHFEDYVQSVDVSSFNKI</sequence>
<dbReference type="InterPro" id="IPR036219">
    <property type="entry name" value="eEF-1beta-like_sf"/>
</dbReference>
<dbReference type="GO" id="GO:0005829">
    <property type="term" value="C:cytosol"/>
    <property type="evidence" value="ECO:0007669"/>
    <property type="project" value="TreeGrafter"/>
</dbReference>
<dbReference type="Proteomes" id="UP000507470">
    <property type="component" value="Unassembled WGS sequence"/>
</dbReference>